<dbReference type="OrthoDB" id="6635336at2759"/>
<organism evidence="2 3">
    <name type="scientific">Acyrthosiphon pisum</name>
    <name type="common">Pea aphid</name>
    <dbReference type="NCBI Taxonomy" id="7029"/>
    <lineage>
        <taxon>Eukaryota</taxon>
        <taxon>Metazoa</taxon>
        <taxon>Ecdysozoa</taxon>
        <taxon>Arthropoda</taxon>
        <taxon>Hexapoda</taxon>
        <taxon>Insecta</taxon>
        <taxon>Pterygota</taxon>
        <taxon>Neoptera</taxon>
        <taxon>Paraneoptera</taxon>
        <taxon>Hemiptera</taxon>
        <taxon>Sternorrhyncha</taxon>
        <taxon>Aphidomorpha</taxon>
        <taxon>Aphidoidea</taxon>
        <taxon>Aphididae</taxon>
        <taxon>Macrosiphini</taxon>
        <taxon>Acyrthosiphon</taxon>
    </lineage>
</organism>
<evidence type="ECO:0000313" key="2">
    <source>
        <dbReference type="EnsemblMetazoa" id="XP_016662051.1"/>
    </source>
</evidence>
<dbReference type="AlphaFoldDB" id="A0A8R2D567"/>
<feature type="region of interest" description="Disordered" evidence="1">
    <location>
        <begin position="221"/>
        <end position="251"/>
    </location>
</feature>
<feature type="region of interest" description="Disordered" evidence="1">
    <location>
        <begin position="1"/>
        <end position="32"/>
    </location>
</feature>
<reference evidence="3" key="1">
    <citation type="submission" date="2010-06" db="EMBL/GenBank/DDBJ databases">
        <authorList>
            <person name="Jiang H."/>
            <person name="Abraham K."/>
            <person name="Ali S."/>
            <person name="Alsbrooks S.L."/>
            <person name="Anim B.N."/>
            <person name="Anosike U.S."/>
            <person name="Attaway T."/>
            <person name="Bandaranaike D.P."/>
            <person name="Battles P.K."/>
            <person name="Bell S.N."/>
            <person name="Bell A.V."/>
            <person name="Beltran B."/>
            <person name="Bickham C."/>
            <person name="Bustamante Y."/>
            <person name="Caleb T."/>
            <person name="Canada A."/>
            <person name="Cardenas V."/>
            <person name="Carter K."/>
            <person name="Chacko J."/>
            <person name="Chandrabose M.N."/>
            <person name="Chavez D."/>
            <person name="Chavez A."/>
            <person name="Chen L."/>
            <person name="Chu H.-S."/>
            <person name="Claassen K.J."/>
            <person name="Cockrell R."/>
            <person name="Collins M."/>
            <person name="Cooper J.A."/>
            <person name="Cree A."/>
            <person name="Curry S.M."/>
            <person name="Da Y."/>
            <person name="Dao M.D."/>
            <person name="Das B."/>
            <person name="Davila M.-L."/>
            <person name="Davy-Carroll L."/>
            <person name="Denson S."/>
            <person name="Dinh H."/>
            <person name="Ebong V.E."/>
            <person name="Edwards J.R."/>
            <person name="Egan A."/>
            <person name="El-Daye J."/>
            <person name="Escobedo L."/>
            <person name="Fernandez S."/>
            <person name="Fernando P.R."/>
            <person name="Flagg N."/>
            <person name="Forbes L.D."/>
            <person name="Fowler R.G."/>
            <person name="Fu Q."/>
            <person name="Gabisi R.A."/>
            <person name="Ganer J."/>
            <person name="Garbino Pronczuk A."/>
            <person name="Garcia R.M."/>
            <person name="Garner T."/>
            <person name="Garrett T.E."/>
            <person name="Gonzalez D.A."/>
            <person name="Hamid H."/>
            <person name="Hawkins E.S."/>
            <person name="Hirani K."/>
            <person name="Hogues M.E."/>
            <person name="Hollins B."/>
            <person name="Hsiao C.-H."/>
            <person name="Jabil R."/>
            <person name="James M.L."/>
            <person name="Jhangiani S.N."/>
            <person name="Johnson B."/>
            <person name="Johnson Q."/>
            <person name="Joshi V."/>
            <person name="Kalu J.B."/>
            <person name="Kam C."/>
            <person name="Kashfia A."/>
            <person name="Keebler J."/>
            <person name="Kisamo H."/>
            <person name="Kovar C.L."/>
            <person name="Lago L.A."/>
            <person name="Lai C.-Y."/>
            <person name="Laidlaw J."/>
            <person name="Lara F."/>
            <person name="Le T.-K."/>
            <person name="Lee S.L."/>
            <person name="Legall F.H."/>
            <person name="Lemon S.J."/>
            <person name="Lewis L.R."/>
            <person name="Li B."/>
            <person name="Liu Y."/>
            <person name="Liu Y.-S."/>
            <person name="Lopez J."/>
            <person name="Lozado R.J."/>
            <person name="Lu J."/>
            <person name="Madu R.C."/>
            <person name="Maheshwari M."/>
            <person name="Maheshwari R."/>
            <person name="Malloy K."/>
            <person name="Martinez E."/>
            <person name="Mathew T."/>
            <person name="Mercado I.C."/>
            <person name="Mercado C."/>
            <person name="Meyer B."/>
            <person name="Montgomery K."/>
            <person name="Morgan M.B."/>
            <person name="Munidasa M."/>
            <person name="Nazareth L.V."/>
            <person name="Nelson J."/>
            <person name="Ng B.M."/>
            <person name="Nguyen N.B."/>
            <person name="Nguyen P.Q."/>
            <person name="Nguyen T."/>
            <person name="Obregon M."/>
            <person name="Okwuonu G.O."/>
            <person name="Onwere C.G."/>
            <person name="Orozco G."/>
            <person name="Parra A."/>
            <person name="Patel S."/>
            <person name="Patil S."/>
            <person name="Perez A."/>
            <person name="Perez Y."/>
            <person name="Pham C."/>
            <person name="Primus E.L."/>
            <person name="Pu L.-L."/>
            <person name="Puazo M."/>
            <person name="Qin X."/>
            <person name="Quiroz J.B."/>
            <person name="Reese J."/>
            <person name="Richards S."/>
            <person name="Rives C.M."/>
            <person name="Robberts R."/>
            <person name="Ruiz S.J."/>
            <person name="Ruiz M.J."/>
            <person name="Santibanez J."/>
            <person name="Schneider B.W."/>
            <person name="Sisson I."/>
            <person name="Smith M."/>
            <person name="Sodergren E."/>
            <person name="Song X.-Z."/>
            <person name="Song B.B."/>
            <person name="Summersgill H."/>
            <person name="Thelus R."/>
            <person name="Thornton R.D."/>
            <person name="Trejos Z.Y."/>
            <person name="Usmani K."/>
            <person name="Vattathil S."/>
            <person name="Villasana D."/>
            <person name="Walker D.L."/>
            <person name="Wang S."/>
            <person name="Wang K."/>
            <person name="White C.S."/>
            <person name="Williams A.C."/>
            <person name="Williamson J."/>
            <person name="Wilson K."/>
            <person name="Woghiren I.O."/>
            <person name="Woodworth J.R."/>
            <person name="Worley K.C."/>
            <person name="Wright R.A."/>
            <person name="Wu W."/>
            <person name="Young L."/>
            <person name="Zhang L."/>
            <person name="Zhang J."/>
            <person name="Zhu Y."/>
            <person name="Muzny D.M."/>
            <person name="Weinstock G."/>
            <person name="Gibbs R.A."/>
        </authorList>
    </citation>
    <scope>NUCLEOTIDE SEQUENCE [LARGE SCALE GENOMIC DNA]</scope>
    <source>
        <strain evidence="3">LSR1</strain>
    </source>
</reference>
<name>A0A8R2D567_ACYPI</name>
<proteinExistence type="predicted"/>
<reference evidence="2" key="2">
    <citation type="submission" date="2022-06" db="UniProtKB">
        <authorList>
            <consortium name="EnsemblMetazoa"/>
        </authorList>
    </citation>
    <scope>IDENTIFICATION</scope>
</reference>
<dbReference type="RefSeq" id="XP_016662051.1">
    <property type="nucleotide sequence ID" value="XM_016806562.2"/>
</dbReference>
<protein>
    <submittedName>
        <fullName evidence="2">Uncharacterized protein</fullName>
    </submittedName>
</protein>
<evidence type="ECO:0000256" key="1">
    <source>
        <dbReference type="SAM" id="MobiDB-lite"/>
    </source>
</evidence>
<feature type="compositionally biased region" description="Basic and acidic residues" evidence="1">
    <location>
        <begin position="85"/>
        <end position="107"/>
    </location>
</feature>
<feature type="compositionally biased region" description="Polar residues" evidence="1">
    <location>
        <begin position="1"/>
        <end position="25"/>
    </location>
</feature>
<dbReference type="EnsemblMetazoa" id="XM_016806562.2">
    <property type="protein sequence ID" value="XP_016662051.1"/>
    <property type="gene ID" value="LOC100568736"/>
</dbReference>
<feature type="region of interest" description="Disordered" evidence="1">
    <location>
        <begin position="85"/>
        <end position="132"/>
    </location>
</feature>
<evidence type="ECO:0000313" key="3">
    <source>
        <dbReference type="Proteomes" id="UP000007819"/>
    </source>
</evidence>
<accession>A0A8R2D567</accession>
<keyword evidence="3" id="KW-1185">Reference proteome</keyword>
<sequence length="251" mass="28955">MRYTNSAHHSINLTPATEASNQQDHNSNHKYTTKMPSYYTKKYIDSLFNDVFCNKCEVLLVKLTSEDIANYKLSLIKNMDTLKEDDNASKQDKKCKTNITSKDEKKSTVVKTSKNRNTSIDSEPPKKKQKLDTNGVDVLKCKLSRERKTHKFNSQFKSALKSNKENIASTNAKEIPMLIDCDEFTESANSSDKNLKPRIWVIDPKKMMDKNNYIRWMKMISPDNKSKHPTNRQKKLAVAKPLQPKPSSEFR</sequence>
<dbReference type="KEGG" id="api:100568736"/>
<feature type="compositionally biased region" description="Polar residues" evidence="1">
    <location>
        <begin position="109"/>
        <end position="121"/>
    </location>
</feature>
<dbReference type="Proteomes" id="UP000007819">
    <property type="component" value="Chromosome A1"/>
</dbReference>
<feature type="compositionally biased region" description="Basic residues" evidence="1">
    <location>
        <begin position="227"/>
        <end position="237"/>
    </location>
</feature>
<dbReference type="GeneID" id="100568736"/>